<keyword evidence="1" id="KW-1133">Transmembrane helix</keyword>
<organism evidence="2 3">
    <name type="scientific">Rotaria socialis</name>
    <dbReference type="NCBI Taxonomy" id="392032"/>
    <lineage>
        <taxon>Eukaryota</taxon>
        <taxon>Metazoa</taxon>
        <taxon>Spiralia</taxon>
        <taxon>Gnathifera</taxon>
        <taxon>Rotifera</taxon>
        <taxon>Eurotatoria</taxon>
        <taxon>Bdelloidea</taxon>
        <taxon>Philodinida</taxon>
        <taxon>Philodinidae</taxon>
        <taxon>Rotaria</taxon>
    </lineage>
</organism>
<name>A0A820DD84_9BILA</name>
<comment type="caution">
    <text evidence="2">The sequence shown here is derived from an EMBL/GenBank/DDBJ whole genome shotgun (WGS) entry which is preliminary data.</text>
</comment>
<dbReference type="AlphaFoldDB" id="A0A820DD84"/>
<accession>A0A820DD84</accession>
<reference evidence="2" key="1">
    <citation type="submission" date="2021-02" db="EMBL/GenBank/DDBJ databases">
        <authorList>
            <person name="Nowell W R."/>
        </authorList>
    </citation>
    <scope>NUCLEOTIDE SEQUENCE</scope>
</reference>
<gene>
    <name evidence="2" type="ORF">TSG867_LOCUS1829</name>
</gene>
<dbReference type="EMBL" id="CAJOBQ010000043">
    <property type="protein sequence ID" value="CAF4230235.1"/>
    <property type="molecule type" value="Genomic_DNA"/>
</dbReference>
<sequence length="403" mass="46843">MNNNYMSSASSIHTMEAATNTCQRNCCFEQCIAITTILTLIMRRTNIFNRLKRCKDLQKKVDNITKIIFVVAFLITFLPATFVLIHIEKQHKKTVVIKIDQPNRQHVQTQINGIYENLIKWNRTYCSSASDRRGPHQKVIAISIYGKQSKSTNNEMYSWETSIVSFFKPLVSEITELLPQWVLRIYIDFAGSTESQRNIFYNFSNVDICDISNIPVFGSSLRSFLPGKMWCFMPIFDPFVDYLLSRDLDSPMTQRETETIDIWLSNEQEKNFFYIARDNVQHGLFILGGLWGASLVRARQHLIQIFQPMLIPRIARRYIGKGDQRFLNDYVGKHVRNNSLIFDSYFCTELGGQPYPSKRPMDGCFLGCIRPCCDNQTNTVYQGAKIECPMKCRPKEHLDWIYC</sequence>
<keyword evidence="1" id="KW-0472">Membrane</keyword>
<evidence type="ECO:0000256" key="1">
    <source>
        <dbReference type="SAM" id="Phobius"/>
    </source>
</evidence>
<evidence type="ECO:0000313" key="2">
    <source>
        <dbReference type="EMBL" id="CAF4230235.1"/>
    </source>
</evidence>
<dbReference type="Proteomes" id="UP000663862">
    <property type="component" value="Unassembled WGS sequence"/>
</dbReference>
<feature type="transmembrane region" description="Helical" evidence="1">
    <location>
        <begin position="67"/>
        <end position="87"/>
    </location>
</feature>
<keyword evidence="1" id="KW-0812">Transmembrane</keyword>
<proteinExistence type="predicted"/>
<evidence type="ECO:0000313" key="3">
    <source>
        <dbReference type="Proteomes" id="UP000663862"/>
    </source>
</evidence>
<protein>
    <submittedName>
        <fullName evidence="2">Uncharacterized protein</fullName>
    </submittedName>
</protein>